<organism evidence="1 2">
    <name type="scientific">Coprinellus micaceus</name>
    <name type="common">Glistening ink-cap mushroom</name>
    <name type="synonym">Coprinus micaceus</name>
    <dbReference type="NCBI Taxonomy" id="71717"/>
    <lineage>
        <taxon>Eukaryota</taxon>
        <taxon>Fungi</taxon>
        <taxon>Dikarya</taxon>
        <taxon>Basidiomycota</taxon>
        <taxon>Agaricomycotina</taxon>
        <taxon>Agaricomycetes</taxon>
        <taxon>Agaricomycetidae</taxon>
        <taxon>Agaricales</taxon>
        <taxon>Agaricineae</taxon>
        <taxon>Psathyrellaceae</taxon>
        <taxon>Coprinellus</taxon>
    </lineage>
</organism>
<evidence type="ECO:0000313" key="2">
    <source>
        <dbReference type="Proteomes" id="UP000298030"/>
    </source>
</evidence>
<proteinExistence type="predicted"/>
<keyword evidence="2" id="KW-1185">Reference proteome</keyword>
<name>A0A4Y7SVE8_COPMI</name>
<accession>A0A4Y7SVE8</accession>
<gene>
    <name evidence="1" type="ORF">FA13DRAFT_1796155</name>
</gene>
<dbReference type="EMBL" id="QPFP01000053">
    <property type="protein sequence ID" value="TEB25840.1"/>
    <property type="molecule type" value="Genomic_DNA"/>
</dbReference>
<reference evidence="1 2" key="1">
    <citation type="journal article" date="2019" name="Nat. Ecol. Evol.">
        <title>Megaphylogeny resolves global patterns of mushroom evolution.</title>
        <authorList>
            <person name="Varga T."/>
            <person name="Krizsan K."/>
            <person name="Foldi C."/>
            <person name="Dima B."/>
            <person name="Sanchez-Garcia M."/>
            <person name="Sanchez-Ramirez S."/>
            <person name="Szollosi G.J."/>
            <person name="Szarkandi J.G."/>
            <person name="Papp V."/>
            <person name="Albert L."/>
            <person name="Andreopoulos W."/>
            <person name="Angelini C."/>
            <person name="Antonin V."/>
            <person name="Barry K.W."/>
            <person name="Bougher N.L."/>
            <person name="Buchanan P."/>
            <person name="Buyck B."/>
            <person name="Bense V."/>
            <person name="Catcheside P."/>
            <person name="Chovatia M."/>
            <person name="Cooper J."/>
            <person name="Damon W."/>
            <person name="Desjardin D."/>
            <person name="Finy P."/>
            <person name="Geml J."/>
            <person name="Haridas S."/>
            <person name="Hughes K."/>
            <person name="Justo A."/>
            <person name="Karasinski D."/>
            <person name="Kautmanova I."/>
            <person name="Kiss B."/>
            <person name="Kocsube S."/>
            <person name="Kotiranta H."/>
            <person name="LaButti K.M."/>
            <person name="Lechner B.E."/>
            <person name="Liimatainen K."/>
            <person name="Lipzen A."/>
            <person name="Lukacs Z."/>
            <person name="Mihaltcheva S."/>
            <person name="Morgado L.N."/>
            <person name="Niskanen T."/>
            <person name="Noordeloos M.E."/>
            <person name="Ohm R.A."/>
            <person name="Ortiz-Santana B."/>
            <person name="Ovrebo C."/>
            <person name="Racz N."/>
            <person name="Riley R."/>
            <person name="Savchenko A."/>
            <person name="Shiryaev A."/>
            <person name="Soop K."/>
            <person name="Spirin V."/>
            <person name="Szebenyi C."/>
            <person name="Tomsovsky M."/>
            <person name="Tulloss R.E."/>
            <person name="Uehling J."/>
            <person name="Grigoriev I.V."/>
            <person name="Vagvolgyi C."/>
            <person name="Papp T."/>
            <person name="Martin F.M."/>
            <person name="Miettinen O."/>
            <person name="Hibbett D.S."/>
            <person name="Nagy L.G."/>
        </authorList>
    </citation>
    <scope>NUCLEOTIDE SEQUENCE [LARGE SCALE GENOMIC DNA]</scope>
    <source>
        <strain evidence="1 2">FP101781</strain>
    </source>
</reference>
<protein>
    <submittedName>
        <fullName evidence="1">Uncharacterized protein</fullName>
    </submittedName>
</protein>
<comment type="caution">
    <text evidence="1">The sequence shown here is derived from an EMBL/GenBank/DDBJ whole genome shotgun (WGS) entry which is preliminary data.</text>
</comment>
<sequence>MGQPESPNEILPFLLSSRLSLPVSTKMPYTRPGWTLLQSLELRVGAIEYLRVLERGTCPLQFFRTWWVYWHSAYGIPDPEDWSDVIDYSAYIADYRQRVLRTIRWYACLGRHVPTTSMGRVARIRIIRRRLIFDLAWYRAGGTDVFAVRPEPYETWWFQDTLRGYTNMGLRGHT</sequence>
<dbReference type="Proteomes" id="UP000298030">
    <property type="component" value="Unassembled WGS sequence"/>
</dbReference>
<dbReference type="AlphaFoldDB" id="A0A4Y7SVE8"/>
<evidence type="ECO:0000313" key="1">
    <source>
        <dbReference type="EMBL" id="TEB25840.1"/>
    </source>
</evidence>
<dbReference type="OrthoDB" id="3106683at2759"/>